<sequence>MMQIKNISKYLLVVAAVSLLCACSNFPWQAKVEQGHLVTAKQLKQLKVGMTQTQVTYLLGAPDLKDPFHKGRWDYVYTDSYSKTPAKRLTLLFTGDRLTQIYGNYPGLKTPPK</sequence>
<evidence type="ECO:0000256" key="2">
    <source>
        <dbReference type="ARBA" id="ARBA00023136"/>
    </source>
</evidence>
<comment type="subcellular location">
    <subcellularLocation>
        <location evidence="4">Cell outer membrane</location>
        <topology evidence="4">Lipid-anchor</topology>
    </subcellularLocation>
</comment>
<feature type="signal peptide" evidence="5">
    <location>
        <begin position="1"/>
        <end position="30"/>
    </location>
</feature>
<dbReference type="Proteomes" id="UP000094329">
    <property type="component" value="Unassembled WGS sequence"/>
</dbReference>
<evidence type="ECO:0000256" key="5">
    <source>
        <dbReference type="SAM" id="SignalP"/>
    </source>
</evidence>
<reference evidence="7 8" key="1">
    <citation type="submission" date="2016-08" db="EMBL/GenBank/DDBJ databases">
        <title>Draft genome sequence of Candidatus Piscirickettsia litoralis, from seawater.</title>
        <authorList>
            <person name="Wan X."/>
            <person name="Lee A.J."/>
            <person name="Hou S."/>
            <person name="Donachie S.P."/>
        </authorList>
    </citation>
    <scope>NUCLEOTIDE SEQUENCE [LARGE SCALE GENOMIC DNA]</scope>
    <source>
        <strain evidence="7 8">Y2</strain>
    </source>
</reference>
<keyword evidence="4" id="KW-0564">Palmitate</keyword>
<feature type="domain" description="Outer membrane protein assembly factor BamE" evidence="6">
    <location>
        <begin position="35"/>
        <end position="101"/>
    </location>
</feature>
<evidence type="ECO:0000313" key="7">
    <source>
        <dbReference type="EMBL" id="ODN42848.1"/>
    </source>
</evidence>
<evidence type="ECO:0000313" key="8">
    <source>
        <dbReference type="Proteomes" id="UP000094329"/>
    </source>
</evidence>
<comment type="subunit">
    <text evidence="4">Part of the Bam complex.</text>
</comment>
<gene>
    <name evidence="4" type="primary">bamE</name>
    <name evidence="7" type="ORF">BGC07_07830</name>
</gene>
<dbReference type="InterPro" id="IPR007450">
    <property type="entry name" value="BamE_dom"/>
</dbReference>
<dbReference type="Pfam" id="PF04355">
    <property type="entry name" value="BamE"/>
    <property type="match status" value="1"/>
</dbReference>
<name>A0ABX3A5C4_9GAMM</name>
<evidence type="ECO:0000259" key="6">
    <source>
        <dbReference type="Pfam" id="PF04355"/>
    </source>
</evidence>
<keyword evidence="4" id="KW-0449">Lipoprotein</keyword>
<dbReference type="InterPro" id="IPR026592">
    <property type="entry name" value="BamE"/>
</dbReference>
<comment type="caution">
    <text evidence="7">The sequence shown here is derived from an EMBL/GenBank/DDBJ whole genome shotgun (WGS) entry which is preliminary data.</text>
</comment>
<keyword evidence="7" id="KW-0946">Virion</keyword>
<comment type="similarity">
    <text evidence="4">Belongs to the BamE family.</text>
</comment>
<dbReference type="PANTHER" id="PTHR37482:SF1">
    <property type="entry name" value="OUTER MEMBRANE PROTEIN ASSEMBLY FACTOR BAME"/>
    <property type="match status" value="1"/>
</dbReference>
<dbReference type="RefSeq" id="WP_069312645.1">
    <property type="nucleotide sequence ID" value="NZ_MDTU01000001.1"/>
</dbReference>
<comment type="function">
    <text evidence="4">Part of the outer membrane protein assembly complex, which is involved in assembly and insertion of beta-barrel proteins into the outer membrane.</text>
</comment>
<dbReference type="Gene3D" id="3.30.1450.10">
    <property type="match status" value="1"/>
</dbReference>
<protein>
    <recommendedName>
        <fullName evidence="4">Outer membrane protein assembly factor BamE</fullName>
    </recommendedName>
</protein>
<keyword evidence="3 4" id="KW-0998">Cell outer membrane</keyword>
<keyword evidence="1 4" id="KW-0732">Signal</keyword>
<proteinExistence type="inferred from homology"/>
<dbReference type="PANTHER" id="PTHR37482">
    <property type="entry name" value="OUTER MEMBRANE PROTEIN ASSEMBLY FACTOR BAME"/>
    <property type="match status" value="1"/>
</dbReference>
<evidence type="ECO:0000256" key="4">
    <source>
        <dbReference type="HAMAP-Rule" id="MF_00925"/>
    </source>
</evidence>
<dbReference type="EMBL" id="MDTU01000001">
    <property type="protein sequence ID" value="ODN42848.1"/>
    <property type="molecule type" value="Genomic_DNA"/>
</dbReference>
<dbReference type="PROSITE" id="PS51257">
    <property type="entry name" value="PROKAR_LIPOPROTEIN"/>
    <property type="match status" value="1"/>
</dbReference>
<keyword evidence="8" id="KW-1185">Reference proteome</keyword>
<dbReference type="InterPro" id="IPR037873">
    <property type="entry name" value="BamE-like"/>
</dbReference>
<organism evidence="7 8">
    <name type="scientific">Piscirickettsia litoralis</name>
    <dbReference type="NCBI Taxonomy" id="1891921"/>
    <lineage>
        <taxon>Bacteria</taxon>
        <taxon>Pseudomonadati</taxon>
        <taxon>Pseudomonadota</taxon>
        <taxon>Gammaproteobacteria</taxon>
        <taxon>Thiotrichales</taxon>
        <taxon>Piscirickettsiaceae</taxon>
        <taxon>Piscirickettsia</taxon>
    </lineage>
</organism>
<dbReference type="HAMAP" id="MF_00925">
    <property type="entry name" value="OM_assembly_BamE"/>
    <property type="match status" value="1"/>
</dbReference>
<accession>A0ABX3A5C4</accession>
<evidence type="ECO:0000256" key="1">
    <source>
        <dbReference type="ARBA" id="ARBA00022729"/>
    </source>
</evidence>
<feature type="chain" id="PRO_5046090215" description="Outer membrane protein assembly factor BamE" evidence="5">
    <location>
        <begin position="31"/>
        <end position="113"/>
    </location>
</feature>
<evidence type="ECO:0000256" key="3">
    <source>
        <dbReference type="ARBA" id="ARBA00023237"/>
    </source>
</evidence>
<keyword evidence="2 4" id="KW-0472">Membrane</keyword>
<keyword evidence="7" id="KW-0261">Viral envelope protein</keyword>